<dbReference type="InterPro" id="IPR003591">
    <property type="entry name" value="Leu-rich_rpt_typical-subtyp"/>
</dbReference>
<comment type="caution">
    <text evidence="10">The sequence shown here is derived from an EMBL/GenBank/DDBJ whole genome shotgun (WGS) entry which is preliminary data.</text>
</comment>
<dbReference type="SUPFAM" id="SSF52540">
    <property type="entry name" value="P-loop containing nucleoside triphosphate hydrolases"/>
    <property type="match status" value="1"/>
</dbReference>
<feature type="region of interest" description="Disordered" evidence="8">
    <location>
        <begin position="48"/>
        <end position="69"/>
    </location>
</feature>
<keyword evidence="11" id="KW-1185">Reference proteome</keyword>
<dbReference type="Proteomes" id="UP001141552">
    <property type="component" value="Unassembled WGS sequence"/>
</dbReference>
<feature type="compositionally biased region" description="Acidic residues" evidence="8">
    <location>
        <begin position="1243"/>
        <end position="1268"/>
    </location>
</feature>
<evidence type="ECO:0000256" key="7">
    <source>
        <dbReference type="ARBA" id="ARBA00047304"/>
    </source>
</evidence>
<dbReference type="GO" id="GO:0061809">
    <property type="term" value="F:NAD+ nucleosidase activity, cyclic ADP-ribose generating"/>
    <property type="evidence" value="ECO:0007669"/>
    <property type="project" value="UniProtKB-EC"/>
</dbReference>
<organism evidence="10 11">
    <name type="scientific">Turnera subulata</name>
    <dbReference type="NCBI Taxonomy" id="218843"/>
    <lineage>
        <taxon>Eukaryota</taxon>
        <taxon>Viridiplantae</taxon>
        <taxon>Streptophyta</taxon>
        <taxon>Embryophyta</taxon>
        <taxon>Tracheophyta</taxon>
        <taxon>Spermatophyta</taxon>
        <taxon>Magnoliopsida</taxon>
        <taxon>eudicotyledons</taxon>
        <taxon>Gunneridae</taxon>
        <taxon>Pentapetalae</taxon>
        <taxon>rosids</taxon>
        <taxon>fabids</taxon>
        <taxon>Malpighiales</taxon>
        <taxon>Passifloraceae</taxon>
        <taxon>Turnera</taxon>
    </lineage>
</organism>
<dbReference type="EMBL" id="JAKUCV010005449">
    <property type="protein sequence ID" value="KAJ4831152.1"/>
    <property type="molecule type" value="Genomic_DNA"/>
</dbReference>
<dbReference type="InterPro" id="IPR000157">
    <property type="entry name" value="TIR_dom"/>
</dbReference>
<evidence type="ECO:0000313" key="10">
    <source>
        <dbReference type="EMBL" id="KAJ4831152.1"/>
    </source>
</evidence>
<dbReference type="SMART" id="SM00255">
    <property type="entry name" value="TIR"/>
    <property type="match status" value="1"/>
</dbReference>
<dbReference type="InterPro" id="IPR036390">
    <property type="entry name" value="WH_DNA-bd_sf"/>
</dbReference>
<dbReference type="InterPro" id="IPR044974">
    <property type="entry name" value="Disease_R_plants"/>
</dbReference>
<keyword evidence="4" id="KW-0378">Hydrolase</keyword>
<gene>
    <name evidence="10" type="ORF">Tsubulata_000691</name>
</gene>
<dbReference type="GO" id="GO:0007165">
    <property type="term" value="P:signal transduction"/>
    <property type="evidence" value="ECO:0007669"/>
    <property type="project" value="InterPro"/>
</dbReference>
<dbReference type="Gene3D" id="1.10.8.430">
    <property type="entry name" value="Helical domain of apoptotic protease-activating factors"/>
    <property type="match status" value="1"/>
</dbReference>
<feature type="region of interest" description="Disordered" evidence="8">
    <location>
        <begin position="1243"/>
        <end position="1277"/>
    </location>
</feature>
<feature type="domain" description="TIR" evidence="9">
    <location>
        <begin position="73"/>
        <end position="237"/>
    </location>
</feature>
<accession>A0A9Q0J7P9</accession>
<dbReference type="InterPro" id="IPR058192">
    <property type="entry name" value="WHD_ROQ1-like"/>
</dbReference>
<dbReference type="Pfam" id="PF01582">
    <property type="entry name" value="TIR"/>
    <property type="match status" value="1"/>
</dbReference>
<dbReference type="InterPro" id="IPR045344">
    <property type="entry name" value="C-JID"/>
</dbReference>
<evidence type="ECO:0000256" key="8">
    <source>
        <dbReference type="SAM" id="MobiDB-lite"/>
    </source>
</evidence>
<dbReference type="Gene3D" id="3.80.10.10">
    <property type="entry name" value="Ribonuclease Inhibitor"/>
    <property type="match status" value="3"/>
</dbReference>
<evidence type="ECO:0000259" key="9">
    <source>
        <dbReference type="PROSITE" id="PS50104"/>
    </source>
</evidence>
<protein>
    <recommendedName>
        <fullName evidence="1">ADP-ribosyl cyclase/cyclic ADP-ribose hydrolase</fullName>
        <ecNumber evidence="1">3.2.2.6</ecNumber>
    </recommendedName>
</protein>
<dbReference type="PROSITE" id="PS50104">
    <property type="entry name" value="TIR"/>
    <property type="match status" value="1"/>
</dbReference>
<dbReference type="PRINTS" id="PR00364">
    <property type="entry name" value="DISEASERSIST"/>
</dbReference>
<dbReference type="InterPro" id="IPR035897">
    <property type="entry name" value="Toll_tir_struct_dom_sf"/>
</dbReference>
<dbReference type="SUPFAM" id="SSF46785">
    <property type="entry name" value="Winged helix' DNA-binding domain"/>
    <property type="match status" value="1"/>
</dbReference>
<dbReference type="PANTHER" id="PTHR11017">
    <property type="entry name" value="LEUCINE-RICH REPEAT-CONTAINING PROTEIN"/>
    <property type="match status" value="1"/>
</dbReference>
<dbReference type="GO" id="GO:0043531">
    <property type="term" value="F:ADP binding"/>
    <property type="evidence" value="ECO:0007669"/>
    <property type="project" value="InterPro"/>
</dbReference>
<comment type="catalytic activity">
    <reaction evidence="7">
        <text>NAD(+) + H2O = ADP-D-ribose + nicotinamide + H(+)</text>
        <dbReference type="Rhea" id="RHEA:16301"/>
        <dbReference type="ChEBI" id="CHEBI:15377"/>
        <dbReference type="ChEBI" id="CHEBI:15378"/>
        <dbReference type="ChEBI" id="CHEBI:17154"/>
        <dbReference type="ChEBI" id="CHEBI:57540"/>
        <dbReference type="ChEBI" id="CHEBI:57967"/>
        <dbReference type="EC" id="3.2.2.6"/>
    </reaction>
    <physiologicalReaction direction="left-to-right" evidence="7">
        <dbReference type="Rhea" id="RHEA:16302"/>
    </physiologicalReaction>
</comment>
<evidence type="ECO:0000256" key="1">
    <source>
        <dbReference type="ARBA" id="ARBA00011982"/>
    </source>
</evidence>
<dbReference type="Pfam" id="PF00931">
    <property type="entry name" value="NB-ARC"/>
    <property type="match status" value="1"/>
</dbReference>
<dbReference type="OrthoDB" id="1936883at2759"/>
<dbReference type="FunFam" id="3.40.50.10140:FF:000007">
    <property type="entry name" value="Disease resistance protein (TIR-NBS-LRR class)"/>
    <property type="match status" value="1"/>
</dbReference>
<dbReference type="SMART" id="SM00369">
    <property type="entry name" value="LRR_TYP"/>
    <property type="match status" value="4"/>
</dbReference>
<proteinExistence type="predicted"/>
<name>A0A9Q0J7P9_9ROSI</name>
<dbReference type="AlphaFoldDB" id="A0A9Q0J7P9"/>
<evidence type="ECO:0000256" key="4">
    <source>
        <dbReference type="ARBA" id="ARBA00022801"/>
    </source>
</evidence>
<evidence type="ECO:0000256" key="5">
    <source>
        <dbReference type="ARBA" id="ARBA00022821"/>
    </source>
</evidence>
<sequence>MANETRAKCLSIHSLGISGLAGAFGQEGKHEPTLRICHRFETFRSTQPSKLQSSHAGDVASSSSSSSSSIFQGKYDVFLSFRGEDTRNNFTSHLYTSLRRKQIQTFIDNNLRRGEEISPSLLRAIEESKLAIVIFSTNYASSRWCLDELVKILQCKRMNGQVVIPVFYLVDPSDVRHQSGSFGEALARHEATENVDKVERWRVALQEAANLSGWDSQVIRPEAELVEKVVEDVWKKLNRMSEFRSLGGLIGIDSHVQNIELLLCLESTKVRSVGIWGMGGIGKTTIAEVVFSRIYSQFDGFHFLSNVREELKRHGAVAVWKRFLMDMLDERSSNMGALSSLRLDFMEQRLRYGKFLVVFDDVDDSMSIQFQELLARHHEIFGEGSKIIITSRDRHVLKNLSVDDVYKVWELSFDEAFQVFCFSAFKKTYPSVEVIKQSLKMVKYAKGNPLALKLLGSAMFDRGEEEWNSVTSELEKVSKPRIMDVLKVSYAGLSDAEQSIFLDIACFFKGENRDYATKVLEGCYSCVSFILSNLIDKSLVTISRQNNSIMMHDLLQEMGWEIVRKECISNPGKRSRIWDPEDVYYVLTRKKGTEAIESIILDISKAKEMHIESDAFASMERLRFLKFWKSHSNPVSSTGNVQLPHDGLHFLSTELRCLYWEGFPSKSLPSSFCAENLVNLDLPESEAQTHWTGAQVVILTGGDLSFRSLCDYSLIDTGFFIFLQQRLVSLRRINLMFSKYLTEIPDLSNAQMIEEIILRGCENLTSIPERIESKSLKVLDLSSCKSIKKCPEILGVLEELYLEGTGIEELPQSLHKLKFLRLFLAKGLNITKFPEVSNSIEDLRLSGTGIVEIPSSIEFLTRLVELGLADNKKLSSLPDSIGKLKSLKFLTLSDCPNLKRLPDSILKLKSLTSLSLDGTAIKDLPRNIHKLGKLDELDTSKIKGVNLLPLVGLRSLTSLYLRGCYPFEIPNALWSLSSLTRLNLSDNDFEILSADIKCLSQLRYLYLKNCRRVRKLPEMPNSLYHLTASNCESLETISSVDSSTLNMLNLANCFKLEQETCHRIMEDAALTVAIGRKKFSYMRTDVQILLPRSEIPLWFGDQYIGSSATVRLLESCHHLKGMAFCIVFSLGEAPSSHLDGVRCVCLAKDTNGEEYISAWYADLYDSPRSDHVLLWYACSTSREKISFSKISAASFEFYLEWNDKLNHKLINDCQIKQCGVHLFFHDHPDESCVEDGYGYEYYTDEEASGNSDEGSDDQDQTDSEEENPCDVPESSCE</sequence>
<dbReference type="Pfam" id="PF20160">
    <property type="entry name" value="C-JID"/>
    <property type="match status" value="1"/>
</dbReference>
<dbReference type="SUPFAM" id="SSF52200">
    <property type="entry name" value="Toll/Interleukin receptor TIR domain"/>
    <property type="match status" value="1"/>
</dbReference>
<dbReference type="InterPro" id="IPR042197">
    <property type="entry name" value="Apaf_helical"/>
</dbReference>
<reference evidence="10" key="1">
    <citation type="submission" date="2022-02" db="EMBL/GenBank/DDBJ databases">
        <authorList>
            <person name="Henning P.M."/>
            <person name="McCubbin A.G."/>
            <person name="Shore J.S."/>
        </authorList>
    </citation>
    <scope>NUCLEOTIDE SEQUENCE</scope>
    <source>
        <strain evidence="10">F60SS</strain>
        <tissue evidence="10">Leaves</tissue>
    </source>
</reference>
<evidence type="ECO:0000256" key="6">
    <source>
        <dbReference type="ARBA" id="ARBA00023027"/>
    </source>
</evidence>
<evidence type="ECO:0000256" key="2">
    <source>
        <dbReference type="ARBA" id="ARBA00022614"/>
    </source>
</evidence>
<dbReference type="Gene3D" id="3.40.50.10140">
    <property type="entry name" value="Toll/interleukin-1 receptor homology (TIR) domain"/>
    <property type="match status" value="1"/>
</dbReference>
<keyword evidence="2" id="KW-0433">Leucine-rich repeat</keyword>
<dbReference type="Pfam" id="PF23282">
    <property type="entry name" value="WHD_ROQ1"/>
    <property type="match status" value="1"/>
</dbReference>
<keyword evidence="5" id="KW-0611">Plant defense</keyword>
<dbReference type="SUPFAM" id="SSF52058">
    <property type="entry name" value="L domain-like"/>
    <property type="match status" value="2"/>
</dbReference>
<keyword evidence="3" id="KW-0677">Repeat</keyword>
<evidence type="ECO:0000256" key="3">
    <source>
        <dbReference type="ARBA" id="ARBA00022737"/>
    </source>
</evidence>
<dbReference type="Gene3D" id="3.40.50.300">
    <property type="entry name" value="P-loop containing nucleotide triphosphate hydrolases"/>
    <property type="match status" value="1"/>
</dbReference>
<keyword evidence="6" id="KW-0520">NAD</keyword>
<evidence type="ECO:0000313" key="11">
    <source>
        <dbReference type="Proteomes" id="UP001141552"/>
    </source>
</evidence>
<dbReference type="PANTHER" id="PTHR11017:SF479">
    <property type="entry name" value="DISEASE RESISTANCE PROTEIN (TIR-NBS-LRR CLASS) FAMILY"/>
    <property type="match status" value="1"/>
</dbReference>
<dbReference type="InterPro" id="IPR032675">
    <property type="entry name" value="LRR_dom_sf"/>
</dbReference>
<dbReference type="EC" id="3.2.2.6" evidence="1"/>
<dbReference type="InterPro" id="IPR027417">
    <property type="entry name" value="P-loop_NTPase"/>
</dbReference>
<dbReference type="InterPro" id="IPR002182">
    <property type="entry name" value="NB-ARC"/>
</dbReference>
<dbReference type="GO" id="GO:0006952">
    <property type="term" value="P:defense response"/>
    <property type="evidence" value="ECO:0007669"/>
    <property type="project" value="UniProtKB-KW"/>
</dbReference>
<reference evidence="10" key="2">
    <citation type="journal article" date="2023" name="Plants (Basel)">
        <title>Annotation of the Turnera subulata (Passifloraceae) Draft Genome Reveals the S-Locus Evolved after the Divergence of Turneroideae from Passifloroideae in a Stepwise Manner.</title>
        <authorList>
            <person name="Henning P.M."/>
            <person name="Roalson E.H."/>
            <person name="Mir W."/>
            <person name="McCubbin A.G."/>
            <person name="Shore J.S."/>
        </authorList>
    </citation>
    <scope>NUCLEOTIDE SEQUENCE</scope>
    <source>
        <strain evidence="10">F60SS</strain>
    </source>
</reference>